<sequence length="100" mass="10471">MTFTRGGPALVNSPLLVPRADAALTRLGVRVAETPFRSCGSDDFSEYGESVPSLMSFVGTGPVEGVGLHHARFLPGREALRLCAVTYAASYVAAADLLTS</sequence>
<evidence type="ECO:0000313" key="1">
    <source>
        <dbReference type="EMBL" id="QIK73017.1"/>
    </source>
</evidence>
<reference evidence="1 2" key="1">
    <citation type="submission" date="2020-03" db="EMBL/GenBank/DDBJ databases">
        <title>Propioniciclava sp. nov., isolated from Hydrophilus acuminatus.</title>
        <authorList>
            <person name="Hyun D.-W."/>
            <person name="Bae J.-W."/>
        </authorList>
    </citation>
    <scope>NUCLEOTIDE SEQUENCE [LARGE SCALE GENOMIC DNA]</scope>
    <source>
        <strain evidence="1 2">HDW11</strain>
    </source>
</reference>
<dbReference type="SUPFAM" id="SSF53187">
    <property type="entry name" value="Zn-dependent exopeptidases"/>
    <property type="match status" value="1"/>
</dbReference>
<accession>A0A6G7Y8S3</accession>
<evidence type="ECO:0000313" key="2">
    <source>
        <dbReference type="Proteomes" id="UP000501058"/>
    </source>
</evidence>
<keyword evidence="2" id="KW-1185">Reference proteome</keyword>
<name>A0A6G7Y8S3_9ACTN</name>
<dbReference type="AlphaFoldDB" id="A0A6G7Y8S3"/>
<proteinExistence type="predicted"/>
<dbReference type="Gene3D" id="3.40.630.10">
    <property type="entry name" value="Zn peptidases"/>
    <property type="match status" value="1"/>
</dbReference>
<evidence type="ECO:0008006" key="3">
    <source>
        <dbReference type="Google" id="ProtNLM"/>
    </source>
</evidence>
<dbReference type="EMBL" id="CP049865">
    <property type="protein sequence ID" value="QIK73017.1"/>
    <property type="molecule type" value="Genomic_DNA"/>
</dbReference>
<dbReference type="KEGG" id="prv:G7070_13050"/>
<gene>
    <name evidence="1" type="ORF">G7070_13050</name>
</gene>
<dbReference type="RefSeq" id="WP_166234088.1">
    <property type="nucleotide sequence ID" value="NZ_CP049865.1"/>
</dbReference>
<protein>
    <recommendedName>
        <fullName evidence="3">Hippurate hydrolase</fullName>
    </recommendedName>
</protein>
<dbReference type="Proteomes" id="UP000501058">
    <property type="component" value="Chromosome"/>
</dbReference>
<organism evidence="1 2">
    <name type="scientific">Propioniciclava coleopterorum</name>
    <dbReference type="NCBI Taxonomy" id="2714937"/>
    <lineage>
        <taxon>Bacteria</taxon>
        <taxon>Bacillati</taxon>
        <taxon>Actinomycetota</taxon>
        <taxon>Actinomycetes</taxon>
        <taxon>Propionibacteriales</taxon>
        <taxon>Propionibacteriaceae</taxon>
        <taxon>Propioniciclava</taxon>
    </lineage>
</organism>